<dbReference type="Pfam" id="PF10145">
    <property type="entry name" value="PhageMin_Tail"/>
    <property type="match status" value="1"/>
</dbReference>
<dbReference type="RefSeq" id="WP_039174336.1">
    <property type="nucleotide sequence ID" value="NZ_JPXX01000029.1"/>
</dbReference>
<comment type="caution">
    <text evidence="2">The sequence shown here is derived from an EMBL/GenBank/DDBJ whole genome shotgun (WGS) entry which is preliminary data.</text>
</comment>
<reference evidence="2 3" key="1">
    <citation type="submission" date="2014-08" db="EMBL/GenBank/DDBJ databases">
        <title>Chaperone-usher fimbriae in a diverse selection of Gallibacterium genomes.</title>
        <authorList>
            <person name="Kudirkiene E."/>
            <person name="Bager R.J."/>
            <person name="Johnson T.J."/>
            <person name="Bojesen A.M."/>
        </authorList>
    </citation>
    <scope>NUCLEOTIDE SEQUENCE [LARGE SCALE GENOMIC DNA]</scope>
    <source>
        <strain evidence="2 3">CCM5974</strain>
    </source>
</reference>
<feature type="domain" description="Phage tail tape measure protein" evidence="1">
    <location>
        <begin position="203"/>
        <end position="406"/>
    </location>
</feature>
<sequence length="806" mass="86311">MANMKLGIEITAQDNASKVVKTVGDNVAKTTKATEQQTVKSGKKMEDSYLKAARTFEQSYNQRKQAYRTMESYGLRSERAIQAEINRTRESYNRLRNSGVMSSRELARATEAHRRKIAELNAEMGKTTFGQKIGAVGGTMMQVGAGVMAGAMVMREPVQKAMTYDRQLAMTANTAFSDRDVAGRIAGKKELHNAVKQAVETGGGTKEEALGALDTLLASGAVKTDTAMALLPTLQKAAVATGASTDDIAKIMISSMQQMGISEDQIGAVLDKAVAAGQAGNFELADMARWLPQQMAAAKAAGLSGMSGFEALLVANQQARVTAGTSDEAGNNLVNLLAKITSKETNDRFKNLDYVDPKTGKKVGIDFVGSMENYKKSGMNSLEAFSQIINDVVGNDKQYQALQAKLKTAKKEDQHQILDEMAKLVEGTAIGQVISDRQALMALIGIRNNAELGKEVQQQISNAQGAVDTSHKVVADTADYKVNDLKNTQEFAQLNNLSGFNATLGEVSQTLSEYGKKYPELTNFVVGATDAVKTFGAALMAISVMDLLRGKGGLGGLGGVFSRTTTTTGAVTGAATAAGTTLSRAGTGLLSKAKGLVSVPTLALTGLAIGAENATSYFAQQEAKNEQQADSKKQFYQALSQQTAPKTNYWAGYQPPTTTTAESQKTQNAMALVYGGAAMAFDNEVAAERVKQGTLSEADYQARINRNANRIEQWRNTATDTTYQGLKNIDMTNAGNPLQQAARSSQADKTNLASEVQSMGQTLSETLKRILDNQSYTLKNLITVELDGRQIAEAVSEKQYQHFVRG</sequence>
<dbReference type="STRING" id="155515.JP36_10255"/>
<evidence type="ECO:0000313" key="2">
    <source>
        <dbReference type="EMBL" id="KGQ36501.1"/>
    </source>
</evidence>
<protein>
    <recommendedName>
        <fullName evidence="1">Phage tail tape measure protein domain-containing protein</fullName>
    </recommendedName>
</protein>
<evidence type="ECO:0000259" key="1">
    <source>
        <dbReference type="Pfam" id="PF10145"/>
    </source>
</evidence>
<proteinExistence type="predicted"/>
<dbReference type="eggNOG" id="COG5283">
    <property type="taxonomic scope" value="Bacteria"/>
</dbReference>
<accession>A0A0A2XVQ5</accession>
<dbReference type="EMBL" id="JPXX01000029">
    <property type="protein sequence ID" value="KGQ36501.1"/>
    <property type="molecule type" value="Genomic_DNA"/>
</dbReference>
<dbReference type="AlphaFoldDB" id="A0A0A2XVQ5"/>
<dbReference type="Proteomes" id="UP000030539">
    <property type="component" value="Unassembled WGS sequence"/>
</dbReference>
<name>A0A0A2XVQ5_9PAST</name>
<gene>
    <name evidence="2" type="ORF">JP36_10255</name>
</gene>
<organism evidence="2 3">
    <name type="scientific">Gallibacterium genomosp. 1</name>
    <dbReference type="NCBI Taxonomy" id="155515"/>
    <lineage>
        <taxon>Bacteria</taxon>
        <taxon>Pseudomonadati</taxon>
        <taxon>Pseudomonadota</taxon>
        <taxon>Gammaproteobacteria</taxon>
        <taxon>Pasteurellales</taxon>
        <taxon>Pasteurellaceae</taxon>
        <taxon>Gallibacterium</taxon>
    </lineage>
</organism>
<evidence type="ECO:0000313" key="3">
    <source>
        <dbReference type="Proteomes" id="UP000030539"/>
    </source>
</evidence>
<dbReference type="InterPro" id="IPR010090">
    <property type="entry name" value="Phage_tape_meas"/>
</dbReference>